<dbReference type="Pfam" id="PF01593">
    <property type="entry name" value="Amino_oxidase"/>
    <property type="match status" value="1"/>
</dbReference>
<keyword evidence="3" id="KW-1185">Reference proteome</keyword>
<accession>A0AAD9MGR3</accession>
<protein>
    <recommendedName>
        <fullName evidence="1">Amine oxidase domain-containing protein</fullName>
    </recommendedName>
</protein>
<comment type="caution">
    <text evidence="2">The sequence shown here is derived from an EMBL/GenBank/DDBJ whole genome shotgun (WGS) entry which is preliminary data.</text>
</comment>
<dbReference type="Proteomes" id="UP001217918">
    <property type="component" value="Unassembled WGS sequence"/>
</dbReference>
<dbReference type="PANTHER" id="PTHR42923:SF3">
    <property type="entry name" value="PROTOPORPHYRINOGEN OXIDASE"/>
    <property type="match status" value="1"/>
</dbReference>
<evidence type="ECO:0000313" key="3">
    <source>
        <dbReference type="Proteomes" id="UP001217918"/>
    </source>
</evidence>
<dbReference type="GO" id="GO:0005743">
    <property type="term" value="C:mitochondrial inner membrane"/>
    <property type="evidence" value="ECO:0007669"/>
    <property type="project" value="TreeGrafter"/>
</dbReference>
<gene>
    <name evidence="2" type="ORF">P8C59_007337</name>
</gene>
<name>A0AAD9MGR3_9PEZI</name>
<sequence length="687" mass="75899">MAPKVSKLMRRAVAPGSCRHVVRRLSVSTSTLALQVAQPMIARRRQEHGIHPRAASTRGYATLGSAGSWDAWAGTPPPSVAVLGGGLTGLVTAWYVTRYCPNTRITIYEASGRLGGWLETETRDVDVGHGRKGKLFFERGARTVKTQTQSTKYDDLVLFELIYRLNLNDKLRYSLRRQDLMRRYIYYPDHLVDVSGPDLSSPLRILAWLWAKCSDLAREPLYQNALPSLIAYTQHRRRAKPAPRALRPSYPLQHVPDDVIKDLSVGEYFTKAMGGRRDVVDNMISALMHGVYAADVWQQSMQSSIFSSLLMDEYAPGRPSHVRLDLQEWYLALELTAHDDGFRKAATTLSRAEYLSFHGGFTTLTDAIAADLRSNKNVTIRLNEPVTQIRNYQHKVAVSTSRRPTQEYYDKIVSTILAQQLAALTNNKLPTLAQSKATSVALVNLWYPEPDLDKGAHGFGYLIPSSSMHNPNALLGVLFDSDREAMFNARHRAASAGEAAPGPVHDAPNPGGTKLTVMMGGHLWGDLPREHWPDEARAIDMAKEAVAAQLPGLAAAKVPPLASAKLSWDCIPRHDVGHFGRMRAARDEIDRAFGGRLAVAGGSYQLPGVLPSLRAGRDMAAQMAGHFQVAALLAKTAKYPLNPIPLDVSRNEVFWSPGVTGLGRFGTEMLANYLLLPPRALPYRYLT</sequence>
<evidence type="ECO:0000313" key="2">
    <source>
        <dbReference type="EMBL" id="KAK2073023.1"/>
    </source>
</evidence>
<dbReference type="InterPro" id="IPR050464">
    <property type="entry name" value="Zeta_carotene_desat/Oxidored"/>
</dbReference>
<reference evidence="2" key="1">
    <citation type="journal article" date="2023" name="Mol. Plant Microbe Interact.">
        <title>Elucidating the Obligate Nature and Biological Capacity of an Invasive Fungal Corn Pathogen.</title>
        <authorList>
            <person name="MacCready J.S."/>
            <person name="Roggenkamp E.M."/>
            <person name="Gdanetz K."/>
            <person name="Chilvers M.I."/>
        </authorList>
    </citation>
    <scope>NUCLEOTIDE SEQUENCE</scope>
    <source>
        <strain evidence="2">PM02</strain>
    </source>
</reference>
<dbReference type="PANTHER" id="PTHR42923">
    <property type="entry name" value="PROTOPORPHYRINOGEN OXIDASE"/>
    <property type="match status" value="1"/>
</dbReference>
<dbReference type="InterPro" id="IPR036188">
    <property type="entry name" value="FAD/NAD-bd_sf"/>
</dbReference>
<dbReference type="InterPro" id="IPR002937">
    <property type="entry name" value="Amino_oxidase"/>
</dbReference>
<feature type="domain" description="Amine oxidase" evidence="1">
    <location>
        <begin position="87"/>
        <end position="459"/>
    </location>
</feature>
<dbReference type="SUPFAM" id="SSF54373">
    <property type="entry name" value="FAD-linked reductases, C-terminal domain"/>
    <property type="match status" value="1"/>
</dbReference>
<proteinExistence type="predicted"/>
<dbReference type="AlphaFoldDB" id="A0AAD9MGR3"/>
<dbReference type="Gene3D" id="3.50.50.60">
    <property type="entry name" value="FAD/NAD(P)-binding domain"/>
    <property type="match status" value="1"/>
</dbReference>
<evidence type="ECO:0000259" key="1">
    <source>
        <dbReference type="Pfam" id="PF01593"/>
    </source>
</evidence>
<dbReference type="GO" id="GO:0004729">
    <property type="term" value="F:oxygen-dependent protoporphyrinogen oxidase activity"/>
    <property type="evidence" value="ECO:0007669"/>
    <property type="project" value="TreeGrafter"/>
</dbReference>
<dbReference type="SUPFAM" id="SSF51905">
    <property type="entry name" value="FAD/NAD(P)-binding domain"/>
    <property type="match status" value="1"/>
</dbReference>
<organism evidence="2 3">
    <name type="scientific">Phyllachora maydis</name>
    <dbReference type="NCBI Taxonomy" id="1825666"/>
    <lineage>
        <taxon>Eukaryota</taxon>
        <taxon>Fungi</taxon>
        <taxon>Dikarya</taxon>
        <taxon>Ascomycota</taxon>
        <taxon>Pezizomycotina</taxon>
        <taxon>Sordariomycetes</taxon>
        <taxon>Sordariomycetidae</taxon>
        <taxon>Phyllachorales</taxon>
        <taxon>Phyllachoraceae</taxon>
        <taxon>Phyllachora</taxon>
    </lineage>
</organism>
<dbReference type="EMBL" id="JAQQPM010000006">
    <property type="protein sequence ID" value="KAK2073023.1"/>
    <property type="molecule type" value="Genomic_DNA"/>
</dbReference>